<reference evidence="5" key="4">
    <citation type="submission" date="2018-10" db="EMBL/GenBank/DDBJ databases">
        <authorList>
            <person name="Hovde B."/>
            <person name="Zhang X."/>
        </authorList>
    </citation>
    <scope>NUCLEOTIDE SEQUENCE [LARGE SCALE GENOMIC DNA]</scope>
    <source>
        <strain evidence="5">UTEX 25</strain>
    </source>
</reference>
<dbReference type="EMBL" id="KL662185">
    <property type="protein sequence ID" value="KFM29025.1"/>
    <property type="molecule type" value="Genomic_DNA"/>
</dbReference>
<reference evidence="7" key="3">
    <citation type="journal article" date="2018" name="Algal Res.">
        <title>Characterization of plant carbon substrate utilization by Auxenochlorella protothecoides.</title>
        <authorList>
            <person name="Vogler B.W."/>
            <person name="Starkenburg S.R."/>
            <person name="Sudasinghe N."/>
            <person name="Schambach J.Y."/>
            <person name="Rollin J.A."/>
            <person name="Pattathil S."/>
            <person name="Barry A.N."/>
        </authorList>
    </citation>
    <scope>NUCLEOTIDE SEQUENCE [LARGE SCALE GENOMIC DNA]</scope>
    <source>
        <strain evidence="7">UTEX 25</strain>
    </source>
</reference>
<evidence type="ECO:0000313" key="7">
    <source>
        <dbReference type="Proteomes" id="UP000279271"/>
    </source>
</evidence>
<keyword evidence="1" id="KW-1133">Transmembrane helix</keyword>
<proteinExistence type="predicted"/>
<dbReference type="Proteomes" id="UP000028924">
    <property type="component" value="Unassembled WGS sequence"/>
</dbReference>
<feature type="transmembrane region" description="Helical" evidence="1">
    <location>
        <begin position="166"/>
        <end position="185"/>
    </location>
</feature>
<dbReference type="OrthoDB" id="10560353at2759"/>
<keyword evidence="1" id="KW-0812">Transmembrane</keyword>
<dbReference type="RefSeq" id="XP_011402074.1">
    <property type="nucleotide sequence ID" value="XM_011403772.1"/>
</dbReference>
<keyword evidence="6" id="KW-1185">Reference proteome</keyword>
<evidence type="ECO:0000313" key="5">
    <source>
        <dbReference type="EMBL" id="RMZ54874.1"/>
    </source>
</evidence>
<dbReference type="EMBL" id="GDKF01000474">
    <property type="protein sequence ID" value="JAT78148.1"/>
    <property type="molecule type" value="Transcribed_RNA"/>
</dbReference>
<organism evidence="4 6">
    <name type="scientific">Auxenochlorella protothecoides</name>
    <name type="common">Green microalga</name>
    <name type="synonym">Chlorella protothecoides</name>
    <dbReference type="NCBI Taxonomy" id="3075"/>
    <lineage>
        <taxon>Eukaryota</taxon>
        <taxon>Viridiplantae</taxon>
        <taxon>Chlorophyta</taxon>
        <taxon>core chlorophytes</taxon>
        <taxon>Trebouxiophyceae</taxon>
        <taxon>Chlorellales</taxon>
        <taxon>Chlorellaceae</taxon>
        <taxon>Auxenochlorella</taxon>
    </lineage>
</organism>
<feature type="transmembrane region" description="Helical" evidence="1">
    <location>
        <begin position="103"/>
        <end position="120"/>
    </location>
</feature>
<evidence type="ECO:0000313" key="6">
    <source>
        <dbReference type="Proteomes" id="UP000028924"/>
    </source>
</evidence>
<name>A0A087STH1_AUXPR</name>
<keyword evidence="2" id="KW-0732">Signal</keyword>
<keyword evidence="1" id="KW-0472">Membrane</keyword>
<evidence type="ECO:0000256" key="2">
    <source>
        <dbReference type="SAM" id="SignalP"/>
    </source>
</evidence>
<dbReference type="KEGG" id="apro:F751_6544"/>
<evidence type="ECO:0000313" key="3">
    <source>
        <dbReference type="EMBL" id="JAT78148.1"/>
    </source>
</evidence>
<reference evidence="3" key="2">
    <citation type="submission" date="2015-08" db="EMBL/GenBank/DDBJ databases">
        <authorList>
            <person name="Babu N.S."/>
            <person name="Beckwith C.J."/>
            <person name="Beseler K.G."/>
            <person name="Brison A."/>
            <person name="Carone J.V."/>
            <person name="Caskin T.P."/>
            <person name="Diamond M."/>
            <person name="Durham M.E."/>
            <person name="Foxe J.M."/>
            <person name="Go M."/>
            <person name="Henderson B.A."/>
            <person name="Jones I.B."/>
            <person name="McGettigan J.A."/>
            <person name="Micheletti S.J."/>
            <person name="Nasrallah M.E."/>
            <person name="Ortiz D."/>
            <person name="Piller C.R."/>
            <person name="Privatt S.R."/>
            <person name="Schneider S.L."/>
            <person name="Sharp S."/>
            <person name="Smith T.C."/>
            <person name="Stanton J.D."/>
            <person name="Ullery H.E."/>
            <person name="Wilson R.J."/>
            <person name="Serrano M.G."/>
            <person name="Buck G."/>
            <person name="Lee V."/>
            <person name="Wang Y."/>
            <person name="Carvalho R."/>
            <person name="Voegtly L."/>
            <person name="Shi R."/>
            <person name="Duckworth R."/>
            <person name="Johnson A."/>
            <person name="Loviza R."/>
            <person name="Walstead R."/>
            <person name="Shah Z."/>
            <person name="Kiflezghi M."/>
            <person name="Wade K."/>
            <person name="Ball S.L."/>
            <person name="Bradley K.W."/>
            <person name="Asai D.J."/>
            <person name="Bowman C.A."/>
            <person name="Russell D.A."/>
            <person name="Pope W.H."/>
            <person name="Jacobs-Sera D."/>
            <person name="Hendrix R.W."/>
            <person name="Hatfull G.F."/>
        </authorList>
    </citation>
    <scope>NUCLEOTIDE SEQUENCE</scope>
</reference>
<evidence type="ECO:0000313" key="4">
    <source>
        <dbReference type="EMBL" id="KFM29025.1"/>
    </source>
</evidence>
<sequence>MAVARLGLLFAGFLLLTSLVLILLGQAGLQARCKDLNEQALQRYNDMVAREAAAATPSNQTALSANVTAAVTNATTHGFRQVLKIMSQSSSFVTCARLYSLNWWAWVFQIMQAIWMVVAMTGSRWVSNAPAFLLISATLGVINTVVSTNLLGMASFSPMLQTSWESVNLAGFIIATAAQYLFILFGPSHAKSQLGERASKAGPLSSDLQI</sequence>
<feature type="transmembrane region" description="Helical" evidence="1">
    <location>
        <begin position="132"/>
        <end position="154"/>
    </location>
</feature>
<reference evidence="4 6" key="1">
    <citation type="journal article" date="2014" name="BMC Genomics">
        <title>Oil accumulation mechanisms of the oleaginous microalga Chlorella protothecoides revealed through its genome, transcriptomes, and proteomes.</title>
        <authorList>
            <person name="Gao C."/>
            <person name="Wang Y."/>
            <person name="Shen Y."/>
            <person name="Yan D."/>
            <person name="He X."/>
            <person name="Dai J."/>
            <person name="Wu Q."/>
        </authorList>
    </citation>
    <scope>NUCLEOTIDE SEQUENCE [LARGE SCALE GENOMIC DNA]</scope>
    <source>
        <strain evidence="4 6">0710</strain>
    </source>
</reference>
<dbReference type="Proteomes" id="UP000279271">
    <property type="component" value="Unassembled WGS sequence"/>
</dbReference>
<dbReference type="EMBL" id="QOKY01000172">
    <property type="protein sequence ID" value="RMZ54874.1"/>
    <property type="molecule type" value="Genomic_DNA"/>
</dbReference>
<feature type="chain" id="PRO_5014218797" evidence="2">
    <location>
        <begin position="28"/>
        <end position="210"/>
    </location>
</feature>
<reference evidence="5" key="5">
    <citation type="submission" date="2018-11" db="EMBL/GenBank/DDBJ databases">
        <title>Characterization of plant carbon substrate utilization by Auxenochlorella protothecoides.</title>
        <authorList>
            <person name="Vogler B.W."/>
            <person name="Starkenburg S.R."/>
            <person name="Sudasinghe N."/>
            <person name="Schambach J.Y."/>
            <person name="Rollin J.A."/>
            <person name="Pattathil S."/>
            <person name="Barry A.N."/>
        </authorList>
    </citation>
    <scope>NUCLEOTIDE SEQUENCE [LARGE SCALE GENOMIC DNA]</scope>
    <source>
        <strain evidence="5">UTEX 25</strain>
    </source>
</reference>
<evidence type="ECO:0000256" key="1">
    <source>
        <dbReference type="SAM" id="Phobius"/>
    </source>
</evidence>
<dbReference type="GeneID" id="23617935"/>
<gene>
    <name evidence="5" type="ORF">APUTEX25_000391</name>
    <name evidence="4" type="ORF">F751_6544</name>
    <name evidence="3" type="ORF">g.3893</name>
</gene>
<dbReference type="AlphaFoldDB" id="A0A087STH1"/>
<accession>A0A087STH1</accession>
<feature type="signal peptide" evidence="2">
    <location>
        <begin position="1"/>
        <end position="27"/>
    </location>
</feature>
<protein>
    <submittedName>
        <fullName evidence="4">Uncharacterized protein</fullName>
    </submittedName>
</protein>